<organism evidence="1">
    <name type="scientific">Anguilla anguilla</name>
    <name type="common">European freshwater eel</name>
    <name type="synonym">Muraena anguilla</name>
    <dbReference type="NCBI Taxonomy" id="7936"/>
    <lineage>
        <taxon>Eukaryota</taxon>
        <taxon>Metazoa</taxon>
        <taxon>Chordata</taxon>
        <taxon>Craniata</taxon>
        <taxon>Vertebrata</taxon>
        <taxon>Euteleostomi</taxon>
        <taxon>Actinopterygii</taxon>
        <taxon>Neopterygii</taxon>
        <taxon>Teleostei</taxon>
        <taxon>Anguilliformes</taxon>
        <taxon>Anguillidae</taxon>
        <taxon>Anguilla</taxon>
    </lineage>
</organism>
<accession>A0A0E9RTT3</accession>
<proteinExistence type="predicted"/>
<evidence type="ECO:0000313" key="1">
    <source>
        <dbReference type="EMBL" id="JAH31708.1"/>
    </source>
</evidence>
<protein>
    <submittedName>
        <fullName evidence="1">Uncharacterized protein</fullName>
    </submittedName>
</protein>
<dbReference type="EMBL" id="GBXM01076869">
    <property type="protein sequence ID" value="JAH31708.1"/>
    <property type="molecule type" value="Transcribed_RNA"/>
</dbReference>
<dbReference type="AlphaFoldDB" id="A0A0E9RTT3"/>
<reference evidence="1" key="2">
    <citation type="journal article" date="2015" name="Fish Shellfish Immunol.">
        <title>Early steps in the European eel (Anguilla anguilla)-Vibrio vulnificus interaction in the gills: Role of the RtxA13 toxin.</title>
        <authorList>
            <person name="Callol A."/>
            <person name="Pajuelo D."/>
            <person name="Ebbesson L."/>
            <person name="Teles M."/>
            <person name="MacKenzie S."/>
            <person name="Amaro C."/>
        </authorList>
    </citation>
    <scope>NUCLEOTIDE SEQUENCE</scope>
</reference>
<sequence>MTLRLELTEASIFIKHALVANYMKCSFKRVQHELFATNLVRHERSSSSTHVSCIVRR</sequence>
<name>A0A0E9RTT3_ANGAN</name>
<reference evidence="1" key="1">
    <citation type="submission" date="2014-11" db="EMBL/GenBank/DDBJ databases">
        <authorList>
            <person name="Amaro Gonzalez C."/>
        </authorList>
    </citation>
    <scope>NUCLEOTIDE SEQUENCE</scope>
</reference>